<dbReference type="InterPro" id="IPR038437">
    <property type="entry name" value="GINS_Psf3_sf"/>
</dbReference>
<dbReference type="InterPro" id="IPR036224">
    <property type="entry name" value="GINS_bundle-like_dom_sf"/>
</dbReference>
<dbReference type="PANTHER" id="PTHR22768:SF0">
    <property type="entry name" value="DNA REPLICATION COMPLEX GINS PROTEIN PSF3"/>
    <property type="match status" value="1"/>
</dbReference>
<comment type="similarity">
    <text evidence="1">Belongs to the GINS3/PSF3 family.</text>
</comment>
<comment type="subcellular location">
    <subcellularLocation>
        <location evidence="1">Nucleus</location>
    </subcellularLocation>
</comment>
<proteinExistence type="inferred from homology"/>
<gene>
    <name evidence="2" type="ORF">D9613_005601</name>
</gene>
<comment type="function">
    <text evidence="1">The GINS complex plays an essential role in the initiation of DNA replication.</text>
</comment>
<dbReference type="CDD" id="cd11713">
    <property type="entry name" value="GINS_A_psf3"/>
    <property type="match status" value="1"/>
</dbReference>
<organism evidence="2 3">
    <name type="scientific">Agrocybe pediades</name>
    <dbReference type="NCBI Taxonomy" id="84607"/>
    <lineage>
        <taxon>Eukaryota</taxon>
        <taxon>Fungi</taxon>
        <taxon>Dikarya</taxon>
        <taxon>Basidiomycota</taxon>
        <taxon>Agaricomycotina</taxon>
        <taxon>Agaricomycetes</taxon>
        <taxon>Agaricomycetidae</taxon>
        <taxon>Agaricales</taxon>
        <taxon>Agaricineae</taxon>
        <taxon>Strophariaceae</taxon>
        <taxon>Agrocybe</taxon>
    </lineage>
</organism>
<dbReference type="Proteomes" id="UP000521872">
    <property type="component" value="Unassembled WGS sequence"/>
</dbReference>
<keyword evidence="1" id="KW-0539">Nucleus</keyword>
<sequence>MPSLVWDTWEGVQNATYVLSLRSTILKNSISPTDQSWKQSTDPDLARIHHHLLVSVPAPPHILLTFQRRYESDWAEFNIPAPFNSRVRNALKAEARSVRLSNLVGAGGLWYGFGKTIMDILSDEQANEMSEMLAKACTSSSRITTFFITFPQAFSNRLPDVIDQAQHFAALGQAGSGGASANAAQAFREGLDTTEREIFLLAQGTAKRTKRWYQDTERKRT</sequence>
<dbReference type="SUPFAM" id="SSF158573">
    <property type="entry name" value="GINS helical bundle-like"/>
    <property type="match status" value="1"/>
</dbReference>
<comment type="subunit">
    <text evidence="1">Component of the GINS complex.</text>
</comment>
<evidence type="ECO:0000313" key="2">
    <source>
        <dbReference type="EMBL" id="KAF4619210.1"/>
    </source>
</evidence>
<evidence type="ECO:0000313" key="3">
    <source>
        <dbReference type="Proteomes" id="UP000521872"/>
    </source>
</evidence>
<dbReference type="GO" id="GO:0000811">
    <property type="term" value="C:GINS complex"/>
    <property type="evidence" value="ECO:0007669"/>
    <property type="project" value="UniProtKB-UniRule"/>
</dbReference>
<dbReference type="InterPro" id="IPR010492">
    <property type="entry name" value="GINS_Psf3"/>
</dbReference>
<accession>A0A8H4QYW7</accession>
<keyword evidence="3" id="KW-1185">Reference proteome</keyword>
<comment type="caution">
    <text evidence="2">The sequence shown here is derived from an EMBL/GenBank/DDBJ whole genome shotgun (WGS) entry which is preliminary data.</text>
</comment>
<keyword evidence="1" id="KW-0235">DNA replication</keyword>
<reference evidence="2 3" key="1">
    <citation type="submission" date="2019-12" db="EMBL/GenBank/DDBJ databases">
        <authorList>
            <person name="Floudas D."/>
            <person name="Bentzer J."/>
            <person name="Ahren D."/>
            <person name="Johansson T."/>
            <person name="Persson P."/>
            <person name="Tunlid A."/>
        </authorList>
    </citation>
    <scope>NUCLEOTIDE SEQUENCE [LARGE SCALE GENOMIC DNA]</scope>
    <source>
        <strain evidence="2 3">CBS 102.39</strain>
    </source>
</reference>
<dbReference type="EMBL" id="JAACJL010000016">
    <property type="protein sequence ID" value="KAF4619210.1"/>
    <property type="molecule type" value="Genomic_DNA"/>
</dbReference>
<evidence type="ECO:0000256" key="1">
    <source>
        <dbReference type="RuleBase" id="RU367161"/>
    </source>
</evidence>
<protein>
    <recommendedName>
        <fullName evidence="1">DNA replication complex GINS protein PSF3</fullName>
    </recommendedName>
</protein>
<dbReference type="AlphaFoldDB" id="A0A8H4QYW7"/>
<dbReference type="Gene3D" id="1.20.58.2050">
    <property type="match status" value="1"/>
</dbReference>
<dbReference type="PANTHER" id="PTHR22768">
    <property type="entry name" value="DNA REPLICATION COMPLEX GINS PROTEIN PSF3"/>
    <property type="match status" value="1"/>
</dbReference>
<name>A0A8H4QYW7_9AGAR</name>
<dbReference type="GO" id="GO:1902975">
    <property type="term" value="P:mitotic DNA replication initiation"/>
    <property type="evidence" value="ECO:0007669"/>
    <property type="project" value="TreeGrafter"/>
</dbReference>